<dbReference type="PROSITE" id="PS00463">
    <property type="entry name" value="ZN2_CY6_FUNGAL_1"/>
    <property type="match status" value="1"/>
</dbReference>
<dbReference type="Pfam" id="PF00172">
    <property type="entry name" value="Zn_clus"/>
    <property type="match status" value="1"/>
</dbReference>
<dbReference type="InterPro" id="IPR007219">
    <property type="entry name" value="XnlR_reg_dom"/>
</dbReference>
<keyword evidence="6" id="KW-0539">Nucleus</keyword>
<organism evidence="8 9">
    <name type="scientific">Aspergillus keveii</name>
    <dbReference type="NCBI Taxonomy" id="714993"/>
    <lineage>
        <taxon>Eukaryota</taxon>
        <taxon>Fungi</taxon>
        <taxon>Dikarya</taxon>
        <taxon>Ascomycota</taxon>
        <taxon>Pezizomycotina</taxon>
        <taxon>Eurotiomycetes</taxon>
        <taxon>Eurotiomycetidae</taxon>
        <taxon>Eurotiales</taxon>
        <taxon>Aspergillaceae</taxon>
        <taxon>Aspergillus</taxon>
        <taxon>Aspergillus subgen. Nidulantes</taxon>
    </lineage>
</organism>
<accession>A0ABR4GL09</accession>
<evidence type="ECO:0000313" key="8">
    <source>
        <dbReference type="EMBL" id="KAL2799743.1"/>
    </source>
</evidence>
<sequence>MMVIDEETPKSKATNACATCRSQKRKCDKKLPVCSRCTKTGADCNYHWLHEEQQHNYSNGNNPFGPTTTLADFLLFHIPVSSHQQWLPGTFQPLHPCRQNIASRGLDIDHFFVGVLMTTLTEQSETLGRVVDAHFATIQSWLPIIHERSFRERVQQLSSNPQAETALLVLTLFLLLGRQTEGRPQTPPTGYKGWLYQLCTYLFSFLNLVRPPSLQVVQAGLYLTVYEFGSSSLEAASISIGTCARIGYSLRLNVDNSRYLPDIPWIQAEEKRRTWLGVYMLDRLVNQVLTDNPMPHAVDDPCIQFRLPIEEQEWDQDPECSPSSFYQPSFSTPIDRSLSYFAREVQAIRTLGHVQMLPKLTDPLLFHQQVDNLDVFLIQFMESLFKETPGSWQILCGANATVLLAAKALHRARLSFETQPGSPGSPGSTPQGINNRSIFALRSCINMVTDICLRFNALDPALRAICIPLPAVVCIGEAARAATWLCQIGEEACAVATEPLRETLEYAARSWGLAEYYFRQLG</sequence>
<dbReference type="PANTHER" id="PTHR47338">
    <property type="entry name" value="ZN(II)2CYS6 TRANSCRIPTION FACTOR (EUROFUNG)-RELATED"/>
    <property type="match status" value="1"/>
</dbReference>
<dbReference type="SMART" id="SM00066">
    <property type="entry name" value="GAL4"/>
    <property type="match status" value="1"/>
</dbReference>
<evidence type="ECO:0000259" key="7">
    <source>
        <dbReference type="PROSITE" id="PS50048"/>
    </source>
</evidence>
<comment type="subcellular location">
    <subcellularLocation>
        <location evidence="1">Nucleus</location>
    </subcellularLocation>
</comment>
<keyword evidence="9" id="KW-1185">Reference proteome</keyword>
<reference evidence="8 9" key="1">
    <citation type="submission" date="2024-07" db="EMBL/GenBank/DDBJ databases">
        <title>Section-level genome sequencing and comparative genomics of Aspergillus sections Usti and Cavernicolus.</title>
        <authorList>
            <consortium name="Lawrence Berkeley National Laboratory"/>
            <person name="Nybo J.L."/>
            <person name="Vesth T.C."/>
            <person name="Theobald S."/>
            <person name="Frisvad J.C."/>
            <person name="Larsen T.O."/>
            <person name="Kjaerboelling I."/>
            <person name="Rothschild-Mancinelli K."/>
            <person name="Lyhne E.K."/>
            <person name="Kogle M.E."/>
            <person name="Barry K."/>
            <person name="Clum A."/>
            <person name="Na H."/>
            <person name="Ledsgaard L."/>
            <person name="Lin J."/>
            <person name="Lipzen A."/>
            <person name="Kuo A."/>
            <person name="Riley R."/>
            <person name="Mondo S."/>
            <person name="Labutti K."/>
            <person name="Haridas S."/>
            <person name="Pangalinan J."/>
            <person name="Salamov A.A."/>
            <person name="Simmons B.A."/>
            <person name="Magnuson J.K."/>
            <person name="Chen J."/>
            <person name="Drula E."/>
            <person name="Henrissat B."/>
            <person name="Wiebenga A."/>
            <person name="Lubbers R.J."/>
            <person name="Gomes A.C."/>
            <person name="Makela M.R."/>
            <person name="Stajich J."/>
            <person name="Grigoriev I.V."/>
            <person name="Mortensen U.H."/>
            <person name="De Vries R.P."/>
            <person name="Baker S.E."/>
            <person name="Andersen M.R."/>
        </authorList>
    </citation>
    <scope>NUCLEOTIDE SEQUENCE [LARGE SCALE GENOMIC DNA]</scope>
    <source>
        <strain evidence="8 9">CBS 209.92</strain>
    </source>
</reference>
<dbReference type="Proteomes" id="UP001610563">
    <property type="component" value="Unassembled WGS sequence"/>
</dbReference>
<dbReference type="InterPro" id="IPR050815">
    <property type="entry name" value="TF_fung"/>
</dbReference>
<keyword evidence="3" id="KW-0805">Transcription regulation</keyword>
<keyword evidence="4" id="KW-0238">DNA-binding</keyword>
<proteinExistence type="predicted"/>
<dbReference type="SUPFAM" id="SSF57701">
    <property type="entry name" value="Zn2/Cys6 DNA-binding domain"/>
    <property type="match status" value="1"/>
</dbReference>
<evidence type="ECO:0000256" key="2">
    <source>
        <dbReference type="ARBA" id="ARBA00022723"/>
    </source>
</evidence>
<evidence type="ECO:0000256" key="6">
    <source>
        <dbReference type="ARBA" id="ARBA00023242"/>
    </source>
</evidence>
<keyword evidence="2" id="KW-0479">Metal-binding</keyword>
<dbReference type="Gene3D" id="4.10.240.10">
    <property type="entry name" value="Zn(2)-C6 fungal-type DNA-binding domain"/>
    <property type="match status" value="1"/>
</dbReference>
<evidence type="ECO:0000256" key="1">
    <source>
        <dbReference type="ARBA" id="ARBA00004123"/>
    </source>
</evidence>
<dbReference type="Pfam" id="PF04082">
    <property type="entry name" value="Fungal_trans"/>
    <property type="match status" value="1"/>
</dbReference>
<evidence type="ECO:0000256" key="5">
    <source>
        <dbReference type="ARBA" id="ARBA00023163"/>
    </source>
</evidence>
<keyword evidence="5" id="KW-0804">Transcription</keyword>
<dbReference type="CDD" id="cd00067">
    <property type="entry name" value="GAL4"/>
    <property type="match status" value="1"/>
</dbReference>
<protein>
    <submittedName>
        <fullName evidence="8">Fungal-specific transcription factor domain-containing protein</fullName>
    </submittedName>
</protein>
<evidence type="ECO:0000256" key="4">
    <source>
        <dbReference type="ARBA" id="ARBA00023125"/>
    </source>
</evidence>
<evidence type="ECO:0000256" key="3">
    <source>
        <dbReference type="ARBA" id="ARBA00023015"/>
    </source>
</evidence>
<dbReference type="InterPro" id="IPR036864">
    <property type="entry name" value="Zn2-C6_fun-type_DNA-bd_sf"/>
</dbReference>
<feature type="domain" description="Zn(2)-C6 fungal-type" evidence="7">
    <location>
        <begin position="16"/>
        <end position="46"/>
    </location>
</feature>
<name>A0ABR4GL09_9EURO</name>
<dbReference type="EMBL" id="JBFTWV010000006">
    <property type="protein sequence ID" value="KAL2799743.1"/>
    <property type="molecule type" value="Genomic_DNA"/>
</dbReference>
<dbReference type="PROSITE" id="PS50048">
    <property type="entry name" value="ZN2_CY6_FUNGAL_2"/>
    <property type="match status" value="1"/>
</dbReference>
<comment type="caution">
    <text evidence="8">The sequence shown here is derived from an EMBL/GenBank/DDBJ whole genome shotgun (WGS) entry which is preliminary data.</text>
</comment>
<evidence type="ECO:0000313" key="9">
    <source>
        <dbReference type="Proteomes" id="UP001610563"/>
    </source>
</evidence>
<dbReference type="PANTHER" id="PTHR47338:SF20">
    <property type="entry name" value="ZN(II)2CYS6 TRANSCRIPTION FACTOR (EUROFUNG)"/>
    <property type="match status" value="1"/>
</dbReference>
<gene>
    <name evidence="8" type="ORF">BJX66DRAFT_332791</name>
</gene>
<dbReference type="InterPro" id="IPR001138">
    <property type="entry name" value="Zn2Cys6_DnaBD"/>
</dbReference>
<dbReference type="CDD" id="cd12148">
    <property type="entry name" value="fungal_TF_MHR"/>
    <property type="match status" value="1"/>
</dbReference>